<dbReference type="OrthoDB" id="74264at2"/>
<dbReference type="STRING" id="695939.SAMN00790413_00326"/>
<dbReference type="GO" id="GO:0003677">
    <property type="term" value="F:DNA binding"/>
    <property type="evidence" value="ECO:0007669"/>
    <property type="project" value="InterPro"/>
</dbReference>
<proteinExistence type="predicted"/>
<dbReference type="InterPro" id="IPR010982">
    <property type="entry name" value="Lambda_DNA-bd_dom_sf"/>
</dbReference>
<dbReference type="CDD" id="cd00093">
    <property type="entry name" value="HTH_XRE"/>
    <property type="match status" value="1"/>
</dbReference>
<feature type="domain" description="HTH cro/C1-type" evidence="1">
    <location>
        <begin position="15"/>
        <end position="66"/>
    </location>
</feature>
<keyword evidence="3" id="KW-1185">Reference proteome</keyword>
<accession>A0A1W1V8B5</accession>
<dbReference type="InterPro" id="IPR039554">
    <property type="entry name" value="HigA2-like_HTH"/>
</dbReference>
<organism evidence="2 3">
    <name type="scientific">Deinococcus hopiensis KR-140</name>
    <dbReference type="NCBI Taxonomy" id="695939"/>
    <lineage>
        <taxon>Bacteria</taxon>
        <taxon>Thermotogati</taxon>
        <taxon>Deinococcota</taxon>
        <taxon>Deinococci</taxon>
        <taxon>Deinococcales</taxon>
        <taxon>Deinococcaceae</taxon>
        <taxon>Deinococcus</taxon>
    </lineage>
</organism>
<evidence type="ECO:0000313" key="3">
    <source>
        <dbReference type="Proteomes" id="UP000192582"/>
    </source>
</evidence>
<evidence type="ECO:0000259" key="1">
    <source>
        <dbReference type="PROSITE" id="PS50943"/>
    </source>
</evidence>
<reference evidence="2 3" key="1">
    <citation type="submission" date="2017-04" db="EMBL/GenBank/DDBJ databases">
        <authorList>
            <person name="Afonso C.L."/>
            <person name="Miller P.J."/>
            <person name="Scott M.A."/>
            <person name="Spackman E."/>
            <person name="Goraichik I."/>
            <person name="Dimitrov K.M."/>
            <person name="Suarez D.L."/>
            <person name="Swayne D.E."/>
        </authorList>
    </citation>
    <scope>NUCLEOTIDE SEQUENCE [LARGE SCALE GENOMIC DNA]</scope>
    <source>
        <strain evidence="2 3">KR-140</strain>
    </source>
</reference>
<dbReference type="RefSeq" id="WP_084048021.1">
    <property type="nucleotide sequence ID" value="NZ_FWWU01000009.1"/>
</dbReference>
<sequence length="74" mass="8198">MDDLTPTDHEIRAAIRKAIQAQKVTQNELAQRLGVKQPSVADLLSGRRGRVPQSLVDLLEVLGLELMVQPKGRQ</sequence>
<name>A0A1W1V8B5_9DEIO</name>
<dbReference type="SMART" id="SM00530">
    <property type="entry name" value="HTH_XRE"/>
    <property type="match status" value="1"/>
</dbReference>
<dbReference type="Pfam" id="PF13744">
    <property type="entry name" value="HTH_37"/>
    <property type="match status" value="1"/>
</dbReference>
<dbReference type="PROSITE" id="PS50943">
    <property type="entry name" value="HTH_CROC1"/>
    <property type="match status" value="1"/>
</dbReference>
<gene>
    <name evidence="2" type="ORF">SAMN00790413_00326</name>
</gene>
<evidence type="ECO:0000313" key="2">
    <source>
        <dbReference type="EMBL" id="SMB89244.1"/>
    </source>
</evidence>
<dbReference type="Proteomes" id="UP000192582">
    <property type="component" value="Unassembled WGS sequence"/>
</dbReference>
<dbReference type="AlphaFoldDB" id="A0A1W1V8B5"/>
<dbReference type="Gene3D" id="1.10.260.40">
    <property type="entry name" value="lambda repressor-like DNA-binding domains"/>
    <property type="match status" value="1"/>
</dbReference>
<protein>
    <submittedName>
        <fullName evidence="2">Helix-turn-helix domain-containing protein</fullName>
    </submittedName>
</protein>
<dbReference type="EMBL" id="FWWU01000009">
    <property type="protein sequence ID" value="SMB89244.1"/>
    <property type="molecule type" value="Genomic_DNA"/>
</dbReference>
<dbReference type="InterPro" id="IPR001387">
    <property type="entry name" value="Cro/C1-type_HTH"/>
</dbReference>
<dbReference type="SUPFAM" id="SSF47413">
    <property type="entry name" value="lambda repressor-like DNA-binding domains"/>
    <property type="match status" value="1"/>
</dbReference>